<organism evidence="1 2">
    <name type="scientific">Candidatus Campbellbacteria bacterium CG22_combo_CG10-13_8_21_14_all_36_13</name>
    <dbReference type="NCBI Taxonomy" id="1974529"/>
    <lineage>
        <taxon>Bacteria</taxon>
        <taxon>Candidatus Campbelliibacteriota</taxon>
    </lineage>
</organism>
<evidence type="ECO:0008006" key="3">
    <source>
        <dbReference type="Google" id="ProtNLM"/>
    </source>
</evidence>
<name>A0A2H0DYC3_9BACT</name>
<sequence>MFKRILLKQMMKSQMKDVPEEQQEQMLNMIEKNPELFQKIAVETKSLVDNGLDQMSAAMKVAEKYKDELKKLN</sequence>
<proteinExistence type="predicted"/>
<reference evidence="1 2" key="1">
    <citation type="submission" date="2017-09" db="EMBL/GenBank/DDBJ databases">
        <title>Depth-based differentiation of microbial function through sediment-hosted aquifers and enrichment of novel symbionts in the deep terrestrial subsurface.</title>
        <authorList>
            <person name="Probst A.J."/>
            <person name="Ladd B."/>
            <person name="Jarett J.K."/>
            <person name="Geller-Mcgrath D.E."/>
            <person name="Sieber C.M."/>
            <person name="Emerson J.B."/>
            <person name="Anantharaman K."/>
            <person name="Thomas B.C."/>
            <person name="Malmstrom R."/>
            <person name="Stieglmeier M."/>
            <person name="Klingl A."/>
            <person name="Woyke T."/>
            <person name="Ryan C.M."/>
            <person name="Banfield J.F."/>
        </authorList>
    </citation>
    <scope>NUCLEOTIDE SEQUENCE [LARGE SCALE GENOMIC DNA]</scope>
    <source>
        <strain evidence="1">CG22_combo_CG10-13_8_21_14_all_36_13</strain>
    </source>
</reference>
<dbReference type="EMBL" id="PCTT01000021">
    <property type="protein sequence ID" value="PIP87174.1"/>
    <property type="molecule type" value="Genomic_DNA"/>
</dbReference>
<dbReference type="Proteomes" id="UP000231143">
    <property type="component" value="Unassembled WGS sequence"/>
</dbReference>
<evidence type="ECO:0000313" key="2">
    <source>
        <dbReference type="Proteomes" id="UP000231143"/>
    </source>
</evidence>
<gene>
    <name evidence="1" type="ORF">COW81_01640</name>
</gene>
<comment type="caution">
    <text evidence="1">The sequence shown here is derived from an EMBL/GenBank/DDBJ whole genome shotgun (WGS) entry which is preliminary data.</text>
</comment>
<dbReference type="AlphaFoldDB" id="A0A2H0DYC3"/>
<protein>
    <recommendedName>
        <fullName evidence="3">Plasmodium falciparum erythrocyte membrane protein-1 N-terminal segment domain-containing protein</fullName>
    </recommendedName>
</protein>
<accession>A0A2H0DYC3</accession>
<evidence type="ECO:0000313" key="1">
    <source>
        <dbReference type="EMBL" id="PIP87174.1"/>
    </source>
</evidence>